<dbReference type="PANTHER" id="PTHR33371:SF4">
    <property type="entry name" value="INTERMEMBRANE PHOSPHOLIPID TRANSPORT SYSTEM BINDING PROTEIN MLAD"/>
    <property type="match status" value="1"/>
</dbReference>
<dbReference type="PANTHER" id="PTHR33371">
    <property type="entry name" value="INTERMEMBRANE PHOSPHOLIPID TRANSPORT SYSTEM BINDING PROTEIN MLAD-RELATED"/>
    <property type="match status" value="1"/>
</dbReference>
<evidence type="ECO:0000313" key="3">
    <source>
        <dbReference type="EMBL" id="RMB60912.1"/>
    </source>
</evidence>
<keyword evidence="1" id="KW-1133">Transmembrane helix</keyword>
<comment type="caution">
    <text evidence="3">The sequence shown here is derived from an EMBL/GenBank/DDBJ whole genome shotgun (WGS) entry which is preliminary data.</text>
</comment>
<feature type="domain" description="Mce/MlaD" evidence="2">
    <location>
        <begin position="36"/>
        <end position="112"/>
    </location>
</feature>
<keyword evidence="1" id="KW-0812">Transmembrane</keyword>
<organism evidence="3 4">
    <name type="scientific">Dokdonia sinensis</name>
    <dbReference type="NCBI Taxonomy" id="2479847"/>
    <lineage>
        <taxon>Bacteria</taxon>
        <taxon>Pseudomonadati</taxon>
        <taxon>Bacteroidota</taxon>
        <taxon>Flavobacteriia</taxon>
        <taxon>Flavobacteriales</taxon>
        <taxon>Flavobacteriaceae</taxon>
        <taxon>Dokdonia</taxon>
    </lineage>
</organism>
<evidence type="ECO:0000256" key="1">
    <source>
        <dbReference type="SAM" id="Phobius"/>
    </source>
</evidence>
<dbReference type="AlphaFoldDB" id="A0A3M0GE47"/>
<dbReference type="EMBL" id="REFV01000004">
    <property type="protein sequence ID" value="RMB60912.1"/>
    <property type="molecule type" value="Genomic_DNA"/>
</dbReference>
<proteinExistence type="predicted"/>
<dbReference type="Pfam" id="PF02470">
    <property type="entry name" value="MlaD"/>
    <property type="match status" value="1"/>
</dbReference>
<feature type="transmembrane region" description="Helical" evidence="1">
    <location>
        <begin position="7"/>
        <end position="27"/>
    </location>
</feature>
<gene>
    <name evidence="3" type="ORF">EAX61_05355</name>
</gene>
<dbReference type="InterPro" id="IPR052336">
    <property type="entry name" value="MlaD_Phospholipid_Transporter"/>
</dbReference>
<dbReference type="InterPro" id="IPR003399">
    <property type="entry name" value="Mce/MlaD"/>
</dbReference>
<dbReference type="RefSeq" id="WP_121916647.1">
    <property type="nucleotide sequence ID" value="NZ_REFV01000004.1"/>
</dbReference>
<dbReference type="Proteomes" id="UP000281985">
    <property type="component" value="Unassembled WGS sequence"/>
</dbReference>
<keyword evidence="1" id="KW-0472">Membrane</keyword>
<evidence type="ECO:0000313" key="4">
    <source>
        <dbReference type="Proteomes" id="UP000281985"/>
    </source>
</evidence>
<name>A0A3M0GE47_9FLAO</name>
<sequence length="316" mass="34748">MKISREVKTAILMIVSIALLIFGYQYLKGQNLLDKSRTFYAIYDNVEGLAPASAVTINGLKVGKVLDIGFADQQGKLLVTFTVEKDFEFSKKSVARIYGGGLIGGKSLSIIPDYSGGVMAKDGDTLLSESSEGIMELVNERLTPLQEKVEAVIVDADSVLTNVNAVLDIDTRANLRAAIADFTSTATSLKGISRSMNSMLSENEDKLNRTFTNLDKMSANFVTISDSLSNVDVGTLVANLEKVVADFEDISNNLNSGQGTMGKLLNDDQVYVNLERTTKQMEQLLQDMKLNPKRYVHFSVFGKRPKEYEEPKDSLR</sequence>
<keyword evidence="4" id="KW-1185">Reference proteome</keyword>
<dbReference type="OrthoDB" id="9769132at2"/>
<evidence type="ECO:0000259" key="2">
    <source>
        <dbReference type="Pfam" id="PF02470"/>
    </source>
</evidence>
<accession>A0A3M0GE47</accession>
<reference evidence="3 4" key="1">
    <citation type="submission" date="2018-10" db="EMBL/GenBank/DDBJ databases">
        <title>Dokdonia luteus sp. nov., isolated from sea water.</title>
        <authorList>
            <person name="Zhou L.Y."/>
            <person name="Du Z.J."/>
        </authorList>
    </citation>
    <scope>NUCLEOTIDE SEQUENCE [LARGE SCALE GENOMIC DNA]</scope>
    <source>
        <strain evidence="3 4">SH27</strain>
    </source>
</reference>
<protein>
    <submittedName>
        <fullName evidence="3">MCE family protein</fullName>
    </submittedName>
</protein>